<sequence>RSPAKGARPSVSWSVSRGHCRALHTLSQPCQSLSETDTYNIGRAVKWEPPLGEKAACCWPDLPKVIWRQIWLIKMHLDVAAERRFKKQEQNLKCEIGDIKERFLDLLQSCGVEYGPRLSQALAGINLPLPNGLGMSTPRSTQPPRRVSGRLRTPDNMRCMYADLLIEQLLAQASSLTDSSDLSNSPPEQDSSKASSGETAEPSGAVCGMCQCQRDASGYQPPTSVSMVLRRLMSSAHPPTAFVASGSSDVYPASSEHSSDPQVVPDLESELVSRMQYYSGLHHRQQKKIDEATGAVTSPVRGCPQRCVEGSETQPHVIFQLPQPKVFYTPVSRTARSKRDPTSTTDSESDFSSGTGSMSRSCNSSCDRLRHCSSRDVSSSRERTSSSRASGVLPPTPWHRPPSSPTLPATPAVAAWDQAVSTLGPSRTALTVRILSRSYLRSKGLAPAPPPSETSLPPVLYCLAFQPLSQIRGQPSHHVAVGADSPPQEQTLNSSLHLTAMMSC</sequence>
<feature type="non-terminal residue" evidence="2">
    <location>
        <position position="1"/>
    </location>
</feature>
<feature type="compositionally biased region" description="Polar residues" evidence="1">
    <location>
        <begin position="186"/>
        <end position="198"/>
    </location>
</feature>
<evidence type="ECO:0000256" key="1">
    <source>
        <dbReference type="SAM" id="MobiDB-lite"/>
    </source>
</evidence>
<organism evidence="2 3">
    <name type="scientific">Batillaria attramentaria</name>
    <dbReference type="NCBI Taxonomy" id="370345"/>
    <lineage>
        <taxon>Eukaryota</taxon>
        <taxon>Metazoa</taxon>
        <taxon>Spiralia</taxon>
        <taxon>Lophotrochozoa</taxon>
        <taxon>Mollusca</taxon>
        <taxon>Gastropoda</taxon>
        <taxon>Caenogastropoda</taxon>
        <taxon>Sorbeoconcha</taxon>
        <taxon>Cerithioidea</taxon>
        <taxon>Batillariidae</taxon>
        <taxon>Batillaria</taxon>
    </lineage>
</organism>
<proteinExistence type="predicted"/>
<dbReference type="EMBL" id="JACVVK020000036">
    <property type="protein sequence ID" value="KAK7500521.1"/>
    <property type="molecule type" value="Genomic_DNA"/>
</dbReference>
<reference evidence="2 3" key="1">
    <citation type="journal article" date="2023" name="Sci. Data">
        <title>Genome assembly of the Korean intertidal mud-creeper Batillaria attramentaria.</title>
        <authorList>
            <person name="Patra A.K."/>
            <person name="Ho P.T."/>
            <person name="Jun S."/>
            <person name="Lee S.J."/>
            <person name="Kim Y."/>
            <person name="Won Y.J."/>
        </authorList>
    </citation>
    <scope>NUCLEOTIDE SEQUENCE [LARGE SCALE GENOMIC DNA]</scope>
    <source>
        <strain evidence="2">Wonlab-2016</strain>
    </source>
</reference>
<comment type="caution">
    <text evidence="2">The sequence shown here is derived from an EMBL/GenBank/DDBJ whole genome shotgun (WGS) entry which is preliminary data.</text>
</comment>
<name>A0ABD0LMN9_9CAEN</name>
<feature type="region of interest" description="Disordered" evidence="1">
    <location>
        <begin position="330"/>
        <end position="410"/>
    </location>
</feature>
<feature type="compositionally biased region" description="Low complexity" evidence="1">
    <location>
        <begin position="342"/>
        <end position="366"/>
    </location>
</feature>
<dbReference type="Proteomes" id="UP001519460">
    <property type="component" value="Unassembled WGS sequence"/>
</dbReference>
<feature type="compositionally biased region" description="Pro residues" evidence="1">
    <location>
        <begin position="394"/>
        <end position="405"/>
    </location>
</feature>
<feature type="region of interest" description="Disordered" evidence="1">
    <location>
        <begin position="130"/>
        <end position="152"/>
    </location>
</feature>
<dbReference type="AlphaFoldDB" id="A0ABD0LMN9"/>
<protein>
    <submittedName>
        <fullName evidence="2">Uncharacterized protein</fullName>
    </submittedName>
</protein>
<feature type="compositionally biased region" description="Basic and acidic residues" evidence="1">
    <location>
        <begin position="367"/>
        <end position="385"/>
    </location>
</feature>
<evidence type="ECO:0000313" key="2">
    <source>
        <dbReference type="EMBL" id="KAK7500521.1"/>
    </source>
</evidence>
<accession>A0ABD0LMN9</accession>
<gene>
    <name evidence="2" type="ORF">BaRGS_00008096</name>
</gene>
<keyword evidence="3" id="KW-1185">Reference proteome</keyword>
<evidence type="ECO:0000313" key="3">
    <source>
        <dbReference type="Proteomes" id="UP001519460"/>
    </source>
</evidence>
<feature type="region of interest" description="Disordered" evidence="1">
    <location>
        <begin position="177"/>
        <end position="202"/>
    </location>
</feature>